<evidence type="ECO:0000256" key="2">
    <source>
        <dbReference type="ARBA" id="ARBA00022679"/>
    </source>
</evidence>
<evidence type="ECO:0000256" key="3">
    <source>
        <dbReference type="ARBA" id="ARBA00023169"/>
    </source>
</evidence>
<evidence type="ECO:0000256" key="1">
    <source>
        <dbReference type="ARBA" id="ARBA00007583"/>
    </source>
</evidence>
<evidence type="ECO:0000259" key="7">
    <source>
        <dbReference type="Pfam" id="PF17102"/>
    </source>
</evidence>
<dbReference type="InterPro" id="IPR031357">
    <property type="entry name" value="Stealth_CR3"/>
</dbReference>
<dbReference type="InterPro" id="IPR031356">
    <property type="entry name" value="Stealth_CR4"/>
</dbReference>
<evidence type="ECO:0000259" key="5">
    <source>
        <dbReference type="Pfam" id="PF11380"/>
    </source>
</evidence>
<dbReference type="RefSeq" id="WP_251838096.1">
    <property type="nucleotide sequence ID" value="NZ_JACSPO010000001.1"/>
</dbReference>
<dbReference type="Pfam" id="PF11380">
    <property type="entry name" value="Stealth_CR2"/>
    <property type="match status" value="1"/>
</dbReference>
<dbReference type="Pfam" id="PF17102">
    <property type="entry name" value="Stealth_CR3"/>
    <property type="match status" value="1"/>
</dbReference>
<dbReference type="PANTHER" id="PTHR24045:SF0">
    <property type="entry name" value="N-ACETYLGLUCOSAMINE-1-PHOSPHOTRANSFERASE SUBUNITS ALPHA_BETA"/>
    <property type="match status" value="1"/>
</dbReference>
<dbReference type="Pfam" id="PF17101">
    <property type="entry name" value="Stealth_CR1"/>
    <property type="match status" value="1"/>
</dbReference>
<feature type="domain" description="Stealth protein CR3 conserved region 3" evidence="7">
    <location>
        <begin position="479"/>
        <end position="527"/>
    </location>
</feature>
<feature type="domain" description="Stealth protein CR1 conserved region 1" evidence="6">
    <location>
        <begin position="289"/>
        <end position="312"/>
    </location>
</feature>
<dbReference type="InterPro" id="IPR031358">
    <property type="entry name" value="Stealth_CR1"/>
</dbReference>
<evidence type="ECO:0000256" key="4">
    <source>
        <dbReference type="SAM" id="MobiDB-lite"/>
    </source>
</evidence>
<organism evidence="9 10">
    <name type="scientific">Oceanitalea stevensii</name>
    <dbReference type="NCBI Taxonomy" id="2763072"/>
    <lineage>
        <taxon>Bacteria</taxon>
        <taxon>Bacillati</taxon>
        <taxon>Actinomycetota</taxon>
        <taxon>Actinomycetes</taxon>
        <taxon>Micrococcales</taxon>
        <taxon>Bogoriellaceae</taxon>
        <taxon>Georgenia</taxon>
    </lineage>
</organism>
<evidence type="ECO:0000259" key="6">
    <source>
        <dbReference type="Pfam" id="PF17101"/>
    </source>
</evidence>
<reference evidence="9 10" key="1">
    <citation type="submission" date="2020-08" db="EMBL/GenBank/DDBJ databases">
        <title>A Genomic Blueprint of the Chicken Gut Microbiome.</title>
        <authorList>
            <person name="Gilroy R."/>
            <person name="Ravi A."/>
            <person name="Getino M."/>
            <person name="Pursley I."/>
            <person name="Horton D.L."/>
            <person name="Alikhan N.-F."/>
            <person name="Baker D."/>
            <person name="Gharbi K."/>
            <person name="Hall N."/>
            <person name="Watson M."/>
            <person name="Adriaenssens E.M."/>
            <person name="Foster-Nyarko E."/>
            <person name="Jarju S."/>
            <person name="Secka A."/>
            <person name="Antonio M."/>
            <person name="Oren A."/>
            <person name="Chaudhuri R."/>
            <person name="La Ragione R.M."/>
            <person name="Hildebrand F."/>
            <person name="Pallen M.J."/>
        </authorList>
    </citation>
    <scope>NUCLEOTIDE SEQUENCE [LARGE SCALE GENOMIC DNA]</scope>
    <source>
        <strain evidence="9 10">Sa1BUA1</strain>
    </source>
</reference>
<sequence>MPRRTRALAGLDPSFVVEDHGRPGAHELKRTVDAVGNELLLYRDTVSRRERARDRAAVLGSRVVSALPRRLGAGLARRVARVQTLGRRPGPDARPLAPVAARGRADGPADVGRYDSATEEAARRERVLAVLRAAGVGATVMPAGAGKPAAVVVRRSDRARAVAALAAGLDGTWRVVPLDARGARPRALRTRRLARAVATRDGFRVFRDVPGPARPLMGPEVGVDVETWPEAVSTPTGPGELPSETHGTLVAPRRQTWTTHLNAAQWRQATETGSVDVGPLPHLLEPTGPIDVVYTWVDGEDPEWNAARLAALGVPADQRHTPEATHTARFRSQDELRYSLRSLEMFAPWVRRVHVVTAGQVPDWLDTDHPRLRVVDHRDIFTDPGVLPVFNSHAIESQLHHIPGLAEQYLYLNDDVFFGRPVSPSLFFQGNGLATFFTSSALMDARGHQPDDSPVTSAAKNNRALIAEVFGRRVTHLFQHTPHPQLRSVLQHMEAEHPALFAQVAASTFRHPDDLSISSALHHYYAYALGRSVPGRLAYLYLDLAHPRAAARLRRLLRRREFDVFCLNDSPAVGEVGRGELLGDFLERYFPVPSSFELPVGGGSPLERPLTTARVA</sequence>
<evidence type="ECO:0000259" key="8">
    <source>
        <dbReference type="Pfam" id="PF17103"/>
    </source>
</evidence>
<dbReference type="PANTHER" id="PTHR24045">
    <property type="match status" value="1"/>
</dbReference>
<evidence type="ECO:0000313" key="9">
    <source>
        <dbReference type="EMBL" id="MBD8060949.1"/>
    </source>
</evidence>
<evidence type="ECO:0000313" key="10">
    <source>
        <dbReference type="Proteomes" id="UP000661894"/>
    </source>
</evidence>
<dbReference type="InterPro" id="IPR021520">
    <property type="entry name" value="Stealth_CR2"/>
</dbReference>
<feature type="domain" description="Stealth protein CR4 conserved region 4" evidence="8">
    <location>
        <begin position="555"/>
        <end position="599"/>
    </location>
</feature>
<feature type="region of interest" description="Disordered" evidence="4">
    <location>
        <begin position="86"/>
        <end position="112"/>
    </location>
</feature>
<feature type="domain" description="Stealth protein CR2 conserved region 2" evidence="5">
    <location>
        <begin position="329"/>
        <end position="433"/>
    </location>
</feature>
<comment type="caution">
    <text evidence="9">The sequence shown here is derived from an EMBL/GenBank/DDBJ whole genome shotgun (WGS) entry which is preliminary data.</text>
</comment>
<proteinExistence type="inferred from homology"/>
<dbReference type="Proteomes" id="UP000661894">
    <property type="component" value="Unassembled WGS sequence"/>
</dbReference>
<keyword evidence="10" id="KW-1185">Reference proteome</keyword>
<dbReference type="Pfam" id="PF17103">
    <property type="entry name" value="Stealth_CR4"/>
    <property type="match status" value="1"/>
</dbReference>
<keyword evidence="3" id="KW-0270">Exopolysaccharide synthesis</keyword>
<accession>A0ABR8YY03</accession>
<gene>
    <name evidence="9" type="ORF">H9624_01270</name>
</gene>
<keyword evidence="2" id="KW-0808">Transferase</keyword>
<dbReference type="InterPro" id="IPR047141">
    <property type="entry name" value="Stealth"/>
</dbReference>
<name>A0ABR8YY03_9MICO</name>
<protein>
    <submittedName>
        <fullName evidence="9">Stealth family protein</fullName>
    </submittedName>
</protein>
<comment type="similarity">
    <text evidence="1">Belongs to the stealth family.</text>
</comment>
<dbReference type="EMBL" id="JACSPO010000001">
    <property type="protein sequence ID" value="MBD8060949.1"/>
    <property type="molecule type" value="Genomic_DNA"/>
</dbReference>